<comment type="caution">
    <text evidence="1">The sequence shown here is derived from an EMBL/GenBank/DDBJ whole genome shotgun (WGS) entry which is preliminary data.</text>
</comment>
<gene>
    <name evidence="1" type="ORF">EV182_006084</name>
</gene>
<evidence type="ECO:0000313" key="2">
    <source>
        <dbReference type="Proteomes" id="UP001145114"/>
    </source>
</evidence>
<protein>
    <submittedName>
        <fullName evidence="1">Uncharacterized protein</fullName>
    </submittedName>
</protein>
<sequence length="162" mass="17934">SHYSESNIYPDTFRKVSPGSQTPYVKPDTENSAIFNNQYFNRDMRRNYPRLAVYTQQDVGQLLLAAHQAESLTGPAAVKAKEAIKPGAASGEAKAEVAKGEEGCNVPAIEVRDVVDALAKVGKPLYTPSNLPPMPGTARKFELSKYQMIEQPGQYYPMYKVY</sequence>
<name>A0ACC1HME0_9FUNG</name>
<evidence type="ECO:0000313" key="1">
    <source>
        <dbReference type="EMBL" id="KAJ1677481.1"/>
    </source>
</evidence>
<organism evidence="1 2">
    <name type="scientific">Spiromyces aspiralis</name>
    <dbReference type="NCBI Taxonomy" id="68401"/>
    <lineage>
        <taxon>Eukaryota</taxon>
        <taxon>Fungi</taxon>
        <taxon>Fungi incertae sedis</taxon>
        <taxon>Zoopagomycota</taxon>
        <taxon>Kickxellomycotina</taxon>
        <taxon>Kickxellomycetes</taxon>
        <taxon>Kickxellales</taxon>
        <taxon>Kickxellaceae</taxon>
        <taxon>Spiromyces</taxon>
    </lineage>
</organism>
<keyword evidence="2" id="KW-1185">Reference proteome</keyword>
<dbReference type="EMBL" id="JAMZIH010002386">
    <property type="protein sequence ID" value="KAJ1677481.1"/>
    <property type="molecule type" value="Genomic_DNA"/>
</dbReference>
<accession>A0ACC1HME0</accession>
<feature type="non-terminal residue" evidence="1">
    <location>
        <position position="1"/>
    </location>
</feature>
<dbReference type="Proteomes" id="UP001145114">
    <property type="component" value="Unassembled WGS sequence"/>
</dbReference>
<proteinExistence type="predicted"/>
<reference evidence="1" key="1">
    <citation type="submission" date="2022-06" db="EMBL/GenBank/DDBJ databases">
        <title>Phylogenomic reconstructions and comparative analyses of Kickxellomycotina fungi.</title>
        <authorList>
            <person name="Reynolds N.K."/>
            <person name="Stajich J.E."/>
            <person name="Barry K."/>
            <person name="Grigoriev I.V."/>
            <person name="Crous P."/>
            <person name="Smith M.E."/>
        </authorList>
    </citation>
    <scope>NUCLEOTIDE SEQUENCE</scope>
    <source>
        <strain evidence="1">RSA 2271</strain>
    </source>
</reference>